<sequence>MDTNKSEFIDEENLLKAPPNFLLAEKHCKAQIIHQEVISNSQRCPCCNLHVETIKYSLLTDINTFVQEGTAYKYLLFIKNYKFVTLQQLLINLKGDSCIMNETCKQNLNNYLSILNRMDSYFFEDNILDILYLTSTAIQLAFLRYISYSKDDDYNIDRELDSEFTISKCSLKIKNLPSNCNQKEGLSLFVNNLYKSDNDPLNIIDSCLIYDEEYLENQLKFKIKEILTQNNDSSLRDVIERTVDLNYVLQNREFFLKYADRGFITFASEREAIKFKDLLNRKSVIDCPRPSDEKWITKKQKVNLILETILFIIEWVCFYLIYLFQNIKDEYTETNSGYQLNSKTLLSFSMPILQKISITLQQRTYQKVLQYSQFTQLPQYYFEIFQLLISSFNVVAFPLLIFEQRGQQESKLKFWGDGGFNEDIIFIIVISSISFMGLSIIDQEYAWKLLKTFYYKYLNRNSTLTQFEANQLIQRKLDFNAKYIGLLHLIFSCSYYGYIYPICYPITLIALFIIFWQEKYQLINYGVQEEFKFKKDSLKLPILLLFIFQVSSPQLIHNVFKISPTTRPFFYIFLFLIFLLIYLFFFSDLIFINQSSDYQTAEALMKSLEHNDLYSKYNPIINETLWPNKEYEKGLHQHKFSRQERYYNTLKVKLLRELENEFQQVTQNQINQNSIKKVSIQPIQGEQMVVEE</sequence>
<accession>A0C3U4</accession>
<dbReference type="Proteomes" id="UP000000600">
    <property type="component" value="Unassembled WGS sequence"/>
</dbReference>
<evidence type="ECO:0008006" key="4">
    <source>
        <dbReference type="Google" id="ProtNLM"/>
    </source>
</evidence>
<name>A0C3U4_PARTE</name>
<evidence type="ECO:0000313" key="2">
    <source>
        <dbReference type="EMBL" id="CAK65461.1"/>
    </source>
</evidence>
<proteinExistence type="predicted"/>
<evidence type="ECO:0000313" key="3">
    <source>
        <dbReference type="Proteomes" id="UP000000600"/>
    </source>
</evidence>
<dbReference type="RefSeq" id="XP_001432858.1">
    <property type="nucleotide sequence ID" value="XM_001432821.1"/>
</dbReference>
<feature type="transmembrane region" description="Helical" evidence="1">
    <location>
        <begin position="495"/>
        <end position="516"/>
    </location>
</feature>
<keyword evidence="3" id="KW-1185">Reference proteome</keyword>
<dbReference type="GeneID" id="5018643"/>
<dbReference type="OMA" id="NETCKQN"/>
<dbReference type="KEGG" id="ptm:GSPATT00034940001"/>
<dbReference type="GO" id="GO:0005886">
    <property type="term" value="C:plasma membrane"/>
    <property type="evidence" value="ECO:0000318"/>
    <property type="project" value="GO_Central"/>
</dbReference>
<gene>
    <name evidence="2" type="ORF">GSPATT00034940001</name>
</gene>
<dbReference type="InParanoid" id="A0C3U4"/>
<feature type="transmembrane region" description="Helical" evidence="1">
    <location>
        <begin position="380"/>
        <end position="402"/>
    </location>
</feature>
<feature type="transmembrane region" description="Helical" evidence="1">
    <location>
        <begin position="304"/>
        <end position="324"/>
    </location>
</feature>
<reference evidence="2 3" key="1">
    <citation type="journal article" date="2006" name="Nature">
        <title>Global trends of whole-genome duplications revealed by the ciliate Paramecium tetraurelia.</title>
        <authorList>
            <consortium name="Genoscope"/>
            <person name="Aury J.-M."/>
            <person name="Jaillon O."/>
            <person name="Duret L."/>
            <person name="Noel B."/>
            <person name="Jubin C."/>
            <person name="Porcel B.M."/>
            <person name="Segurens B."/>
            <person name="Daubin V."/>
            <person name="Anthouard V."/>
            <person name="Aiach N."/>
            <person name="Arnaiz O."/>
            <person name="Billaut A."/>
            <person name="Beisson J."/>
            <person name="Blanc I."/>
            <person name="Bouhouche K."/>
            <person name="Camara F."/>
            <person name="Duharcourt S."/>
            <person name="Guigo R."/>
            <person name="Gogendeau D."/>
            <person name="Katinka M."/>
            <person name="Keller A.-M."/>
            <person name="Kissmehl R."/>
            <person name="Klotz C."/>
            <person name="Koll F."/>
            <person name="Le Moue A."/>
            <person name="Lepere C."/>
            <person name="Malinsky S."/>
            <person name="Nowacki M."/>
            <person name="Nowak J.K."/>
            <person name="Plattner H."/>
            <person name="Poulain J."/>
            <person name="Ruiz F."/>
            <person name="Serrano V."/>
            <person name="Zagulski M."/>
            <person name="Dessen P."/>
            <person name="Betermier M."/>
            <person name="Weissenbach J."/>
            <person name="Scarpelli C."/>
            <person name="Schachter V."/>
            <person name="Sperling L."/>
            <person name="Meyer E."/>
            <person name="Cohen J."/>
            <person name="Wincker P."/>
        </authorList>
    </citation>
    <scope>NUCLEOTIDE SEQUENCE [LARGE SCALE GENOMIC DNA]</scope>
    <source>
        <strain evidence="2 3">Stock d4-2</strain>
    </source>
</reference>
<keyword evidence="1" id="KW-0812">Transmembrane</keyword>
<dbReference type="HOGENOM" id="CLU_393039_0_0_1"/>
<protein>
    <recommendedName>
        <fullName evidence="4">CSC1/OSCA1-like cytosolic domain-containing protein</fullName>
    </recommendedName>
</protein>
<feature type="transmembrane region" description="Helical" evidence="1">
    <location>
        <begin position="568"/>
        <end position="586"/>
    </location>
</feature>
<dbReference type="OrthoDB" id="317709at2759"/>
<evidence type="ECO:0000256" key="1">
    <source>
        <dbReference type="SAM" id="Phobius"/>
    </source>
</evidence>
<dbReference type="GO" id="GO:0005227">
    <property type="term" value="F:calcium-activated cation channel activity"/>
    <property type="evidence" value="ECO:0000318"/>
    <property type="project" value="GO_Central"/>
</dbReference>
<keyword evidence="1" id="KW-1133">Transmembrane helix</keyword>
<feature type="transmembrane region" description="Helical" evidence="1">
    <location>
        <begin position="537"/>
        <end position="556"/>
    </location>
</feature>
<feature type="transmembrane region" description="Helical" evidence="1">
    <location>
        <begin position="423"/>
        <end position="441"/>
    </location>
</feature>
<organism evidence="2 3">
    <name type="scientific">Paramecium tetraurelia</name>
    <dbReference type="NCBI Taxonomy" id="5888"/>
    <lineage>
        <taxon>Eukaryota</taxon>
        <taxon>Sar</taxon>
        <taxon>Alveolata</taxon>
        <taxon>Ciliophora</taxon>
        <taxon>Intramacronucleata</taxon>
        <taxon>Oligohymenophorea</taxon>
        <taxon>Peniculida</taxon>
        <taxon>Parameciidae</taxon>
        <taxon>Paramecium</taxon>
    </lineage>
</organism>
<dbReference type="AlphaFoldDB" id="A0C3U4"/>
<keyword evidence="1" id="KW-0472">Membrane</keyword>
<dbReference type="EMBL" id="CT868039">
    <property type="protein sequence ID" value="CAK65461.1"/>
    <property type="molecule type" value="Genomic_DNA"/>
</dbReference>